<accession>A0A159Z7P9</accession>
<dbReference type="InterPro" id="IPR039374">
    <property type="entry name" value="SIP_fam"/>
</dbReference>
<dbReference type="Pfam" id="PF08021">
    <property type="entry name" value="FAD_binding_9"/>
    <property type="match status" value="1"/>
</dbReference>
<organism evidence="3 4">
    <name type="scientific">Frigidibacter mobilis</name>
    <dbReference type="NCBI Taxonomy" id="1335048"/>
    <lineage>
        <taxon>Bacteria</taxon>
        <taxon>Pseudomonadati</taxon>
        <taxon>Pseudomonadota</taxon>
        <taxon>Alphaproteobacteria</taxon>
        <taxon>Rhodobacterales</taxon>
        <taxon>Paracoccaceae</taxon>
        <taxon>Frigidibacter</taxon>
    </lineage>
</organism>
<evidence type="ECO:0000313" key="4">
    <source>
        <dbReference type="Proteomes" id="UP000076128"/>
    </source>
</evidence>
<dbReference type="RefSeq" id="WP_174549667.1">
    <property type="nucleotide sequence ID" value="NZ_CP012661.1"/>
</dbReference>
<sequence length="286" mass="31430">MTDRQDEGVEDRDRVLDQDDHMRGMERLEMQVIAVDRPSPLFVRVTGRIAPADPAAWQGPNVAVRIEVEPSATGRAVSRVYTIRRFDAAQSLVEIDFALHPDDSPAMRWLRAAGAGTRVWMTGPRAHFLPNTAGGRPVAIFADDTAIPAVHAILAADPGLVGDVWVDTADPAAFAALPEVPGLRCHMLPRPENRSGARPRLLLEAALALPDAGSRTLWAAGEREEMKAIRAHFAAAGLGRDDIRVLGYWKQGTSASQIDRLRLEEYRSLRQRGEGLKEFREDALPI</sequence>
<dbReference type="InterPro" id="IPR039261">
    <property type="entry name" value="FNR_nucleotide-bd"/>
</dbReference>
<proteinExistence type="inferred from homology"/>
<dbReference type="Proteomes" id="UP000076128">
    <property type="component" value="Chromosome"/>
</dbReference>
<dbReference type="InterPro" id="IPR007037">
    <property type="entry name" value="SIP_rossman_dom"/>
</dbReference>
<feature type="domain" description="FAD-binding FR-type" evidence="2">
    <location>
        <begin position="25"/>
        <end position="131"/>
    </location>
</feature>
<protein>
    <submittedName>
        <fullName evidence="3">Siderophore-interacting protein</fullName>
    </submittedName>
</protein>
<dbReference type="PROSITE" id="PS51384">
    <property type="entry name" value="FAD_FR"/>
    <property type="match status" value="1"/>
</dbReference>
<dbReference type="CDD" id="cd06193">
    <property type="entry name" value="siderophore_interacting"/>
    <property type="match status" value="1"/>
</dbReference>
<gene>
    <name evidence="3" type="ORF">AKL17_4272</name>
</gene>
<dbReference type="InterPro" id="IPR013113">
    <property type="entry name" value="SIP_FAD-bd"/>
</dbReference>
<dbReference type="Pfam" id="PF04954">
    <property type="entry name" value="SIP"/>
    <property type="match status" value="1"/>
</dbReference>
<dbReference type="PANTHER" id="PTHR30157:SF0">
    <property type="entry name" value="NADPH-DEPENDENT FERRIC-CHELATE REDUCTASE"/>
    <property type="match status" value="1"/>
</dbReference>
<dbReference type="EMBL" id="CP012661">
    <property type="protein sequence ID" value="AMY71485.1"/>
    <property type="molecule type" value="Genomic_DNA"/>
</dbReference>
<dbReference type="STRING" id="1335048.AKL17_4272"/>
<dbReference type="PANTHER" id="PTHR30157">
    <property type="entry name" value="FERRIC REDUCTASE, NADPH-DEPENDENT"/>
    <property type="match status" value="1"/>
</dbReference>
<name>A0A159Z7P9_9RHOB</name>
<dbReference type="Gene3D" id="2.40.30.10">
    <property type="entry name" value="Translation factors"/>
    <property type="match status" value="1"/>
</dbReference>
<dbReference type="KEGG" id="daa:AKL17_4272"/>
<comment type="similarity">
    <text evidence="1">Belongs to the SIP oxidoreductase family.</text>
</comment>
<evidence type="ECO:0000313" key="3">
    <source>
        <dbReference type="EMBL" id="AMY71485.1"/>
    </source>
</evidence>
<dbReference type="InterPro" id="IPR017927">
    <property type="entry name" value="FAD-bd_FR_type"/>
</dbReference>
<evidence type="ECO:0000259" key="2">
    <source>
        <dbReference type="PROSITE" id="PS51384"/>
    </source>
</evidence>
<keyword evidence="4" id="KW-1185">Reference proteome</keyword>
<dbReference type="Gene3D" id="3.40.50.80">
    <property type="entry name" value="Nucleotide-binding domain of ferredoxin-NADP reductase (FNR) module"/>
    <property type="match status" value="1"/>
</dbReference>
<evidence type="ECO:0000256" key="1">
    <source>
        <dbReference type="ARBA" id="ARBA00035644"/>
    </source>
</evidence>
<dbReference type="SUPFAM" id="SSF63380">
    <property type="entry name" value="Riboflavin synthase domain-like"/>
    <property type="match status" value="1"/>
</dbReference>
<reference evidence="3 4" key="1">
    <citation type="submission" date="2015-09" db="EMBL/GenBank/DDBJ databases">
        <title>Complete genome sequence of Defluviimonas alba cai42t isolated from an oilfield in Xinjiang.</title>
        <authorList>
            <person name="Geng S."/>
            <person name="Pan X."/>
            <person name="Wu X."/>
        </authorList>
    </citation>
    <scope>NUCLEOTIDE SEQUENCE [LARGE SCALE GENOMIC DNA]</scope>
    <source>
        <strain evidence="4">cai42</strain>
    </source>
</reference>
<dbReference type="InterPro" id="IPR017938">
    <property type="entry name" value="Riboflavin_synthase-like_b-brl"/>
</dbReference>
<dbReference type="GO" id="GO:0016491">
    <property type="term" value="F:oxidoreductase activity"/>
    <property type="evidence" value="ECO:0007669"/>
    <property type="project" value="InterPro"/>
</dbReference>
<dbReference type="AlphaFoldDB" id="A0A159Z7P9"/>